<evidence type="ECO:0000256" key="2">
    <source>
        <dbReference type="SAM" id="Phobius"/>
    </source>
</evidence>
<evidence type="ECO:0000313" key="5">
    <source>
        <dbReference type="Proteomes" id="UP001176468"/>
    </source>
</evidence>
<dbReference type="RefSeq" id="WP_304562719.1">
    <property type="nucleotide sequence ID" value="NZ_JAUQSZ010000015.1"/>
</dbReference>
<sequence length="162" mass="17893">MKQREPRQQVLLPARMRWDGPWVEGQVRNVSTHGLMVAANTLPPRGTYVEVLVGSLSITARAMWTGPDGCGLRSRNAIEFDRLRERRAPRGPATAEFTGPDRRAPRPPVAQQAEDSRRIANIIQYLTALSVAVMVAGTVSWEVYKTMSAPLTTIENAMAAPK</sequence>
<dbReference type="Proteomes" id="UP001176468">
    <property type="component" value="Unassembled WGS sequence"/>
</dbReference>
<keyword evidence="2" id="KW-1133">Transmembrane helix</keyword>
<dbReference type="EMBL" id="JAUQSZ010000015">
    <property type="protein sequence ID" value="MDO7844320.1"/>
    <property type="molecule type" value="Genomic_DNA"/>
</dbReference>
<keyword evidence="5" id="KW-1185">Reference proteome</keyword>
<organism evidence="4 5">
    <name type="scientific">Sphingomonas immobilis</name>
    <dbReference type="NCBI Taxonomy" id="3063997"/>
    <lineage>
        <taxon>Bacteria</taxon>
        <taxon>Pseudomonadati</taxon>
        <taxon>Pseudomonadota</taxon>
        <taxon>Alphaproteobacteria</taxon>
        <taxon>Sphingomonadales</taxon>
        <taxon>Sphingomonadaceae</taxon>
        <taxon>Sphingomonas</taxon>
    </lineage>
</organism>
<gene>
    <name evidence="4" type="ORF">Q5H94_18475</name>
</gene>
<dbReference type="Pfam" id="PF07238">
    <property type="entry name" value="PilZ"/>
    <property type="match status" value="1"/>
</dbReference>
<accession>A0ABT9A398</accession>
<keyword evidence="2" id="KW-0472">Membrane</keyword>
<evidence type="ECO:0000313" key="4">
    <source>
        <dbReference type="EMBL" id="MDO7844320.1"/>
    </source>
</evidence>
<evidence type="ECO:0000259" key="3">
    <source>
        <dbReference type="Pfam" id="PF07238"/>
    </source>
</evidence>
<feature type="transmembrane region" description="Helical" evidence="2">
    <location>
        <begin position="122"/>
        <end position="141"/>
    </location>
</feature>
<proteinExistence type="predicted"/>
<evidence type="ECO:0000256" key="1">
    <source>
        <dbReference type="SAM" id="MobiDB-lite"/>
    </source>
</evidence>
<feature type="domain" description="PilZ" evidence="3">
    <location>
        <begin position="3"/>
        <end position="73"/>
    </location>
</feature>
<name>A0ABT9A398_9SPHN</name>
<comment type="caution">
    <text evidence="4">The sequence shown here is derived from an EMBL/GenBank/DDBJ whole genome shotgun (WGS) entry which is preliminary data.</text>
</comment>
<reference evidence="4" key="1">
    <citation type="submission" date="2023-07" db="EMBL/GenBank/DDBJ databases">
        <authorList>
            <person name="Kim M.K."/>
        </authorList>
    </citation>
    <scope>NUCLEOTIDE SEQUENCE</scope>
    <source>
        <strain evidence="4">CA1-15</strain>
    </source>
</reference>
<dbReference type="SUPFAM" id="SSF141371">
    <property type="entry name" value="PilZ domain-like"/>
    <property type="match status" value="1"/>
</dbReference>
<dbReference type="InterPro" id="IPR009875">
    <property type="entry name" value="PilZ_domain"/>
</dbReference>
<protein>
    <submittedName>
        <fullName evidence="4">PilZ domain-containing protein</fullName>
    </submittedName>
</protein>
<keyword evidence="2" id="KW-0812">Transmembrane</keyword>
<feature type="region of interest" description="Disordered" evidence="1">
    <location>
        <begin position="83"/>
        <end position="113"/>
    </location>
</feature>